<dbReference type="PANTHER" id="PTHR47018">
    <property type="entry name" value="CXC DOMAIN-CONTAINING PROTEIN-RELATED"/>
    <property type="match status" value="1"/>
</dbReference>
<organism evidence="1 2">
    <name type="scientific">Mytilus coruscus</name>
    <name type="common">Sea mussel</name>
    <dbReference type="NCBI Taxonomy" id="42192"/>
    <lineage>
        <taxon>Eukaryota</taxon>
        <taxon>Metazoa</taxon>
        <taxon>Spiralia</taxon>
        <taxon>Lophotrochozoa</taxon>
        <taxon>Mollusca</taxon>
        <taxon>Bivalvia</taxon>
        <taxon>Autobranchia</taxon>
        <taxon>Pteriomorphia</taxon>
        <taxon>Mytilida</taxon>
        <taxon>Mytiloidea</taxon>
        <taxon>Mytilidae</taxon>
        <taxon>Mytilinae</taxon>
        <taxon>Mytilus</taxon>
    </lineage>
</organism>
<keyword evidence="2" id="KW-1185">Reference proteome</keyword>
<evidence type="ECO:0000313" key="1">
    <source>
        <dbReference type="EMBL" id="CAC5388742.1"/>
    </source>
</evidence>
<dbReference type="Proteomes" id="UP000507470">
    <property type="component" value="Unassembled WGS sequence"/>
</dbReference>
<accession>A0A6J8BYJ0</accession>
<evidence type="ECO:0000313" key="2">
    <source>
        <dbReference type="Proteomes" id="UP000507470"/>
    </source>
</evidence>
<name>A0A6J8BYJ0_MYTCO</name>
<protein>
    <submittedName>
        <fullName evidence="1">Uncharacterized protein</fullName>
    </submittedName>
</protein>
<reference evidence="1 2" key="1">
    <citation type="submission" date="2020-06" db="EMBL/GenBank/DDBJ databases">
        <authorList>
            <person name="Li R."/>
            <person name="Bekaert M."/>
        </authorList>
    </citation>
    <scope>NUCLEOTIDE SEQUENCE [LARGE SCALE GENOMIC DNA]</scope>
    <source>
        <strain evidence="2">wild</strain>
    </source>
</reference>
<dbReference type="AlphaFoldDB" id="A0A6J8BYJ0"/>
<proteinExistence type="predicted"/>
<sequence>MLNVYNKASRQNPKTKKESKESVINGTIIVLAELIEYIDGSWSGTVFKLADLSKLYSKRLEQLGVVMEGKSYTTHLTNRILVFIPDLQDHKQVRDVLLIFNEDVGEALKQTTSYSHDDEGIIIAKSAKIIRRDMLDTKYSFTGTFNDKCQQESFPQR</sequence>
<dbReference type="EMBL" id="CACVKT020004253">
    <property type="protein sequence ID" value="CAC5388742.1"/>
    <property type="molecule type" value="Genomic_DNA"/>
</dbReference>
<dbReference type="OrthoDB" id="10065404at2759"/>
<gene>
    <name evidence="1" type="ORF">MCOR_23989</name>
</gene>